<dbReference type="PANTHER" id="PTHR43632">
    <property type="entry name" value="PERMEASE COMPONENT OF TUNGSTATE ABC TRANSPORTER"/>
    <property type="match status" value="1"/>
</dbReference>
<feature type="transmembrane region" description="Helical" evidence="5">
    <location>
        <begin position="32"/>
        <end position="54"/>
    </location>
</feature>
<dbReference type="InterPro" id="IPR035906">
    <property type="entry name" value="MetI-like_sf"/>
</dbReference>
<feature type="transmembrane region" description="Helical" evidence="5">
    <location>
        <begin position="61"/>
        <end position="85"/>
    </location>
</feature>
<reference evidence="7 8" key="1">
    <citation type="submission" date="2018-07" db="EMBL/GenBank/DDBJ databases">
        <title>Genome sequence of Roseomonas fauriae ATCC 49958.</title>
        <authorList>
            <person name="Sant'Anna F.H."/>
            <person name="Baldani J.I."/>
            <person name="Zilli J.E."/>
            <person name="Reis V.M."/>
            <person name="Hartmann A."/>
            <person name="Cruz L."/>
            <person name="de Souza E.M."/>
            <person name="de Oliveira Pedrosa F."/>
            <person name="Passaglia L.M.P."/>
        </authorList>
    </citation>
    <scope>NUCLEOTIDE SEQUENCE [LARGE SCALE GENOMIC DNA]</scope>
    <source>
        <strain evidence="7 8">ATCC 49958</strain>
    </source>
</reference>
<comment type="subcellular location">
    <subcellularLocation>
        <location evidence="1 5">Cell membrane</location>
        <topology evidence="1 5">Multi-pass membrane protein</topology>
    </subcellularLocation>
</comment>
<proteinExistence type="inferred from homology"/>
<evidence type="ECO:0000313" key="8">
    <source>
        <dbReference type="Proteomes" id="UP000476837"/>
    </source>
</evidence>
<evidence type="ECO:0000256" key="5">
    <source>
        <dbReference type="RuleBase" id="RU363032"/>
    </source>
</evidence>
<sequence>MHEFGLAFVTAFHLIADLDPGLVGIVGLSLRVSLTAVLLSALIGLPLGAAVAAFRFPGRRAVTLFLNTAMGLPPVVVGLIVYLILSRSGPLGVLGLLFTPTAMIVAQTVLIVPIVAALTRQIVEDLLMEYGDLLRVMGTGPVTTLFTLLSEARWSLLTIVLAGFGRASAEVGAVMIVGGNIDQVTRVMTTSIALETSKGDLPLALGLGVILMTLSLSVNLAAAMVRETRRA</sequence>
<evidence type="ECO:0000259" key="6">
    <source>
        <dbReference type="PROSITE" id="PS50928"/>
    </source>
</evidence>
<name>A0A6L3AW82_AZOBR</name>
<dbReference type="SUPFAM" id="SSF161098">
    <property type="entry name" value="MetI-like"/>
    <property type="match status" value="1"/>
</dbReference>
<dbReference type="Gene3D" id="1.10.3720.10">
    <property type="entry name" value="MetI-like"/>
    <property type="match status" value="1"/>
</dbReference>
<keyword evidence="3 5" id="KW-1133">Transmembrane helix</keyword>
<gene>
    <name evidence="7" type="ORF">DS837_21555</name>
</gene>
<protein>
    <submittedName>
        <fullName evidence="7">ABC transporter permease subunit</fullName>
    </submittedName>
</protein>
<accession>A0A6L3AW82</accession>
<organism evidence="7 8">
    <name type="scientific">Azospirillum brasilense</name>
    <dbReference type="NCBI Taxonomy" id="192"/>
    <lineage>
        <taxon>Bacteria</taxon>
        <taxon>Pseudomonadati</taxon>
        <taxon>Pseudomonadota</taxon>
        <taxon>Alphaproteobacteria</taxon>
        <taxon>Rhodospirillales</taxon>
        <taxon>Azospirillaceae</taxon>
        <taxon>Azospirillum</taxon>
    </lineage>
</organism>
<evidence type="ECO:0000256" key="4">
    <source>
        <dbReference type="ARBA" id="ARBA00023136"/>
    </source>
</evidence>
<dbReference type="PROSITE" id="PS50928">
    <property type="entry name" value="ABC_TM1"/>
    <property type="match status" value="1"/>
</dbReference>
<dbReference type="Proteomes" id="UP000476837">
    <property type="component" value="Unassembled WGS sequence"/>
</dbReference>
<feature type="domain" description="ABC transmembrane type-1" evidence="6">
    <location>
        <begin position="26"/>
        <end position="222"/>
    </location>
</feature>
<dbReference type="GO" id="GO:0055085">
    <property type="term" value="P:transmembrane transport"/>
    <property type="evidence" value="ECO:0007669"/>
    <property type="project" value="InterPro"/>
</dbReference>
<dbReference type="InterPro" id="IPR049783">
    <property type="entry name" value="ABC_perm_TupB-like"/>
</dbReference>
<evidence type="ECO:0000256" key="3">
    <source>
        <dbReference type="ARBA" id="ARBA00022989"/>
    </source>
</evidence>
<evidence type="ECO:0000256" key="2">
    <source>
        <dbReference type="ARBA" id="ARBA00022692"/>
    </source>
</evidence>
<dbReference type="CDD" id="cd06261">
    <property type="entry name" value="TM_PBP2"/>
    <property type="match status" value="1"/>
</dbReference>
<dbReference type="NCBIfam" id="NF038017">
    <property type="entry name" value="ABC_perm1"/>
    <property type="match status" value="1"/>
</dbReference>
<dbReference type="InterPro" id="IPR000515">
    <property type="entry name" value="MetI-like"/>
</dbReference>
<keyword evidence="4 5" id="KW-0472">Membrane</keyword>
<evidence type="ECO:0000313" key="7">
    <source>
        <dbReference type="EMBL" id="KAA0681587.1"/>
    </source>
</evidence>
<dbReference type="Pfam" id="PF00528">
    <property type="entry name" value="BPD_transp_1"/>
    <property type="match status" value="1"/>
</dbReference>
<keyword evidence="5" id="KW-0813">Transport</keyword>
<comment type="caution">
    <text evidence="7">The sequence shown here is derived from an EMBL/GenBank/DDBJ whole genome shotgun (WGS) entry which is preliminary data.</text>
</comment>
<feature type="transmembrane region" description="Helical" evidence="5">
    <location>
        <begin position="156"/>
        <end position="181"/>
    </location>
</feature>
<dbReference type="GO" id="GO:0005886">
    <property type="term" value="C:plasma membrane"/>
    <property type="evidence" value="ECO:0007669"/>
    <property type="project" value="UniProtKB-SubCell"/>
</dbReference>
<dbReference type="AlphaFoldDB" id="A0A6L3AW82"/>
<dbReference type="RefSeq" id="WP_149166656.1">
    <property type="nucleotide sequence ID" value="NZ_QOKV01000016.1"/>
</dbReference>
<comment type="similarity">
    <text evidence="5">Belongs to the binding-protein-dependent transport system permease family.</text>
</comment>
<feature type="transmembrane region" description="Helical" evidence="5">
    <location>
        <begin position="91"/>
        <end position="118"/>
    </location>
</feature>
<dbReference type="EMBL" id="QOKV01000016">
    <property type="protein sequence ID" value="KAA0681587.1"/>
    <property type="molecule type" value="Genomic_DNA"/>
</dbReference>
<feature type="transmembrane region" description="Helical" evidence="5">
    <location>
        <begin position="201"/>
        <end position="225"/>
    </location>
</feature>
<keyword evidence="2 5" id="KW-0812">Transmembrane</keyword>
<evidence type="ECO:0000256" key="1">
    <source>
        <dbReference type="ARBA" id="ARBA00004651"/>
    </source>
</evidence>
<dbReference type="PANTHER" id="PTHR43632:SF1">
    <property type="entry name" value="PERMEASE COMPONENT OF TUNGSTATE ABC TRANSPORTER"/>
    <property type="match status" value="1"/>
</dbReference>